<dbReference type="InterPro" id="IPR016071">
    <property type="entry name" value="Staphylococal_nuclease_OB-fold"/>
</dbReference>
<dbReference type="InterPro" id="IPR035437">
    <property type="entry name" value="SNase_OB-fold_sf"/>
</dbReference>
<evidence type="ECO:0000313" key="3">
    <source>
        <dbReference type="Proteomes" id="UP000033203"/>
    </source>
</evidence>
<dbReference type="EMBL" id="JXTP01000031">
    <property type="protein sequence ID" value="KIU28394.1"/>
    <property type="molecule type" value="Genomic_DNA"/>
</dbReference>
<dbReference type="Pfam" id="PF00565">
    <property type="entry name" value="SNase"/>
    <property type="match status" value="1"/>
</dbReference>
<reference evidence="2 3" key="1">
    <citation type="submission" date="2015-01" db="EMBL/GenBank/DDBJ databases">
        <title>Genome of Sphingomonas taxi strain 30a.</title>
        <authorList>
            <person name="Eevers N."/>
            <person name="Van Hamme J."/>
            <person name="Bottos E."/>
            <person name="Weyens N."/>
            <person name="Vangronsveld J."/>
        </authorList>
    </citation>
    <scope>NUCLEOTIDE SEQUENCE [LARGE SCALE GENOMIC DNA]</scope>
    <source>
        <strain evidence="2 3">30a</strain>
    </source>
</reference>
<dbReference type="Gene3D" id="2.40.50.90">
    <property type="match status" value="1"/>
</dbReference>
<dbReference type="SUPFAM" id="SSF50199">
    <property type="entry name" value="Staphylococcal nuclease"/>
    <property type="match status" value="1"/>
</dbReference>
<name>A0A0D1KVK0_9SPHN</name>
<accession>A0A0D1KVK0</accession>
<organism evidence="2 3">
    <name type="scientific">Sphingomonas melonis</name>
    <dbReference type="NCBI Taxonomy" id="152682"/>
    <lineage>
        <taxon>Bacteria</taxon>
        <taxon>Pseudomonadati</taxon>
        <taxon>Pseudomonadota</taxon>
        <taxon>Alphaproteobacteria</taxon>
        <taxon>Sphingomonadales</taxon>
        <taxon>Sphingomonadaceae</taxon>
        <taxon>Sphingomonas</taxon>
    </lineage>
</organism>
<dbReference type="Proteomes" id="UP000033203">
    <property type="component" value="Unassembled WGS sequence"/>
</dbReference>
<sequence>MEGCTVTDGDTIRCNGERIRLLGIDAPELPGHCRTGRNCAPGDGYASKHSLAEAMIGTIRISRVGEDHYGRTLAILSGDRGDLSCWQLQHGQAIYKSQWDDGLRVARICPKAALLSD</sequence>
<comment type="caution">
    <text evidence="2">The sequence shown here is derived from an EMBL/GenBank/DDBJ whole genome shotgun (WGS) entry which is preliminary data.</text>
</comment>
<proteinExistence type="predicted"/>
<protein>
    <recommendedName>
        <fullName evidence="1">TNase-like domain-containing protein</fullName>
    </recommendedName>
</protein>
<evidence type="ECO:0000259" key="1">
    <source>
        <dbReference type="Pfam" id="PF00565"/>
    </source>
</evidence>
<evidence type="ECO:0000313" key="2">
    <source>
        <dbReference type="EMBL" id="KIU28394.1"/>
    </source>
</evidence>
<feature type="domain" description="TNase-like" evidence="1">
    <location>
        <begin position="18"/>
        <end position="96"/>
    </location>
</feature>
<dbReference type="AlphaFoldDB" id="A0A0D1KVK0"/>
<gene>
    <name evidence="2" type="ORF">SR41_08100</name>
</gene>
<dbReference type="PATRIC" id="fig|1549858.7.peg.3142"/>